<organism evidence="2 3">
    <name type="scientific">Methylomonas koyamae</name>
    <dbReference type="NCBI Taxonomy" id="702114"/>
    <lineage>
        <taxon>Bacteria</taxon>
        <taxon>Pseudomonadati</taxon>
        <taxon>Pseudomonadota</taxon>
        <taxon>Gammaproteobacteria</taxon>
        <taxon>Methylococcales</taxon>
        <taxon>Methylococcaceae</taxon>
        <taxon>Methylomonas</taxon>
    </lineage>
</organism>
<dbReference type="AlphaFoldDB" id="A0A177NLQ2"/>
<evidence type="ECO:0000313" key="3">
    <source>
        <dbReference type="Proteomes" id="UP000077857"/>
    </source>
</evidence>
<reference evidence="2 3" key="1">
    <citation type="submission" date="2016-03" db="EMBL/GenBank/DDBJ databases">
        <authorList>
            <person name="Ploux O."/>
        </authorList>
    </citation>
    <scope>NUCLEOTIDE SEQUENCE [LARGE SCALE GENOMIC DNA]</scope>
    <source>
        <strain evidence="2 3">R-45378</strain>
    </source>
</reference>
<dbReference type="Proteomes" id="UP000077857">
    <property type="component" value="Unassembled WGS sequence"/>
</dbReference>
<protein>
    <submittedName>
        <fullName evidence="2">Uncharacterized protein</fullName>
    </submittedName>
</protein>
<evidence type="ECO:0000256" key="1">
    <source>
        <dbReference type="SAM" id="MobiDB-lite"/>
    </source>
</evidence>
<accession>A0A177NLQ2</accession>
<feature type="region of interest" description="Disordered" evidence="1">
    <location>
        <begin position="1"/>
        <end position="62"/>
    </location>
</feature>
<evidence type="ECO:0000313" key="2">
    <source>
        <dbReference type="EMBL" id="OAI17960.1"/>
    </source>
</evidence>
<proteinExistence type="predicted"/>
<gene>
    <name evidence="2" type="ORF">A1507_00605</name>
</gene>
<dbReference type="EMBL" id="LUUJ01000063">
    <property type="protein sequence ID" value="OAI17960.1"/>
    <property type="molecule type" value="Genomic_DNA"/>
</dbReference>
<feature type="compositionally biased region" description="Basic and acidic residues" evidence="1">
    <location>
        <begin position="1"/>
        <end position="10"/>
    </location>
</feature>
<name>A0A177NLQ2_9GAMM</name>
<comment type="caution">
    <text evidence="2">The sequence shown here is derived from an EMBL/GenBank/DDBJ whole genome shotgun (WGS) entry which is preliminary data.</text>
</comment>
<sequence length="62" mass="6492">MDWETLDKGQIDQLMGGKKIAPPKAVRDPAKTGKTSIAWSDPGSAGPLPGVPAFGRTPFQGD</sequence>